<proteinExistence type="predicted"/>
<dbReference type="AlphaFoldDB" id="A0A7R9ZIJ0"/>
<evidence type="ECO:0000313" key="2">
    <source>
        <dbReference type="EMBL" id="CAD8328595.1"/>
    </source>
</evidence>
<name>A0A7R9ZIJ0_9STRA</name>
<evidence type="ECO:0008006" key="3">
    <source>
        <dbReference type="Google" id="ProtNLM"/>
    </source>
</evidence>
<evidence type="ECO:0000256" key="1">
    <source>
        <dbReference type="SAM" id="SignalP"/>
    </source>
</evidence>
<dbReference type="EMBL" id="HBEF01001091">
    <property type="protein sequence ID" value="CAD8328595.1"/>
    <property type="molecule type" value="Transcribed_RNA"/>
</dbReference>
<gene>
    <name evidence="2" type="ORF">CAUS1442_LOCUS692</name>
</gene>
<accession>A0A7R9ZIJ0</accession>
<keyword evidence="1" id="KW-0732">Signal</keyword>
<feature type="signal peptide" evidence="1">
    <location>
        <begin position="1"/>
        <end position="25"/>
    </location>
</feature>
<sequence>MFRIPAFCVRTLLLMAFLFVASSRAQFGVPPSAKVDHAQNDLVQDLMQDPELAEAMEMFAQMSPQEMKELMGEMVGILGDDPSTIQAMQEVMEDLSQMQPGDFEAALQEMIDDRYVSQALDETLMELAGADEEMLQTILAKADLVLESVIQSGQLTDEEILQFKADPDLWKAELKAIWSDLQEQAKQASALGDEL</sequence>
<feature type="chain" id="PRO_5031201736" description="Calmodulin" evidence="1">
    <location>
        <begin position="26"/>
        <end position="195"/>
    </location>
</feature>
<protein>
    <recommendedName>
        <fullName evidence="3">Calmodulin</fullName>
    </recommendedName>
</protein>
<reference evidence="2" key="1">
    <citation type="submission" date="2021-01" db="EMBL/GenBank/DDBJ databases">
        <authorList>
            <person name="Corre E."/>
            <person name="Pelletier E."/>
            <person name="Niang G."/>
            <person name="Scheremetjew M."/>
            <person name="Finn R."/>
            <person name="Kale V."/>
            <person name="Holt S."/>
            <person name="Cochrane G."/>
            <person name="Meng A."/>
            <person name="Brown T."/>
            <person name="Cohen L."/>
        </authorList>
    </citation>
    <scope>NUCLEOTIDE SEQUENCE</scope>
    <source>
        <strain evidence="2">CCMP3328</strain>
    </source>
</reference>
<organism evidence="2">
    <name type="scientific">Craspedostauros australis</name>
    <dbReference type="NCBI Taxonomy" id="1486917"/>
    <lineage>
        <taxon>Eukaryota</taxon>
        <taxon>Sar</taxon>
        <taxon>Stramenopiles</taxon>
        <taxon>Ochrophyta</taxon>
        <taxon>Bacillariophyta</taxon>
        <taxon>Bacillariophyceae</taxon>
        <taxon>Bacillariophycidae</taxon>
        <taxon>Naviculales</taxon>
        <taxon>Naviculaceae</taxon>
        <taxon>Craspedostauros</taxon>
    </lineage>
</organism>